<accession>A0A7R8UIQ7</accession>
<evidence type="ECO:0000256" key="1">
    <source>
        <dbReference type="ARBA" id="ARBA00007099"/>
    </source>
</evidence>
<dbReference type="OrthoDB" id="418142at2759"/>
<dbReference type="Proteomes" id="UP000594454">
    <property type="component" value="Chromosome 2"/>
</dbReference>
<protein>
    <submittedName>
        <fullName evidence="3">Uncharacterized protein</fullName>
    </submittedName>
</protein>
<dbReference type="AlphaFoldDB" id="A0A7R8UIQ7"/>
<evidence type="ECO:0000313" key="3">
    <source>
        <dbReference type="EMBL" id="CAD7081400.1"/>
    </source>
</evidence>
<name>A0A7R8UIQ7_HERIL</name>
<feature type="region of interest" description="Disordered" evidence="2">
    <location>
        <begin position="31"/>
        <end position="85"/>
    </location>
</feature>
<evidence type="ECO:0000256" key="2">
    <source>
        <dbReference type="SAM" id="MobiDB-lite"/>
    </source>
</evidence>
<comment type="similarity">
    <text evidence="1">Belongs to the UPF0489 family.</text>
</comment>
<gene>
    <name evidence="3" type="ORF">HERILL_LOCUS4507</name>
</gene>
<feature type="compositionally biased region" description="Low complexity" evidence="2">
    <location>
        <begin position="49"/>
        <end position="84"/>
    </location>
</feature>
<dbReference type="PANTHER" id="PTHR13225">
    <property type="entry name" value="MISEXPRESSION SUPPRESSOR OF RAS 6"/>
    <property type="match status" value="1"/>
</dbReference>
<evidence type="ECO:0000313" key="4">
    <source>
        <dbReference type="Proteomes" id="UP000594454"/>
    </source>
</evidence>
<dbReference type="InParanoid" id="A0A7R8UIQ7"/>
<reference evidence="3 4" key="1">
    <citation type="submission" date="2020-11" db="EMBL/GenBank/DDBJ databases">
        <authorList>
            <person name="Wallbank WR R."/>
            <person name="Pardo Diaz C."/>
            <person name="Kozak K."/>
            <person name="Martin S."/>
            <person name="Jiggins C."/>
            <person name="Moest M."/>
            <person name="Warren A I."/>
            <person name="Generalovic N T."/>
            <person name="Byers J.R.P. K."/>
            <person name="Montejo-Kovacevich G."/>
            <person name="Yen C E."/>
        </authorList>
    </citation>
    <scope>NUCLEOTIDE SEQUENCE [LARGE SCALE GENOMIC DNA]</scope>
</reference>
<dbReference type="PANTHER" id="PTHR13225:SF3">
    <property type="entry name" value="UPF0489 PROTEIN C5ORF22"/>
    <property type="match status" value="1"/>
</dbReference>
<sequence length="450" mass="51312">MGRRLGGSDGAIIFAAASFFPVDSKIRFKMSQRKMDPPMEAAIKKPRLSDSTPSVSSSSTPTNSPQSTLQSLSPVESTSSLSTPSDRKFKKIPIFIVDFHNDVLDFIYRSFATRHLPLKGNTLIHFDSHPDMVIPRSLDPQCVFNKYDLLDELSIESWIMPPCYAGHFDKLVWVKNSFCDQMPTGNYDFNIGDHDGEIRVDLPLDYFVSEGNYSKTDQLSNSKALNLKVINSDDLKDGDLEIQTSESGAVILDIDLDFFSVNNPFLALYSKADMYKKLQAIYSYDESGNRDEVANRRREQLAELEKLFTYLDSKRTLDSYENTSIPPDRYKLIVDLVTSIRGNYNDEEIDWILVNNAGNTSDNNGLPHHKSTDEELEKYYENFQKFLKGLNLAPTIITMARSTEDDYCPKDQVESIQTRVVQILHKVYGDKVTDNPIKEYKQDKWDVMKL</sequence>
<dbReference type="EMBL" id="LR899010">
    <property type="protein sequence ID" value="CAD7081400.1"/>
    <property type="molecule type" value="Genomic_DNA"/>
</dbReference>
<dbReference type="InterPro" id="IPR024131">
    <property type="entry name" value="UPF0489"/>
</dbReference>
<dbReference type="FunCoup" id="A0A7R8UIQ7">
    <property type="interactions" value="215"/>
</dbReference>
<organism evidence="3 4">
    <name type="scientific">Hermetia illucens</name>
    <name type="common">Black soldier fly</name>
    <dbReference type="NCBI Taxonomy" id="343691"/>
    <lineage>
        <taxon>Eukaryota</taxon>
        <taxon>Metazoa</taxon>
        <taxon>Ecdysozoa</taxon>
        <taxon>Arthropoda</taxon>
        <taxon>Hexapoda</taxon>
        <taxon>Insecta</taxon>
        <taxon>Pterygota</taxon>
        <taxon>Neoptera</taxon>
        <taxon>Endopterygota</taxon>
        <taxon>Diptera</taxon>
        <taxon>Brachycera</taxon>
        <taxon>Stratiomyomorpha</taxon>
        <taxon>Stratiomyidae</taxon>
        <taxon>Hermetiinae</taxon>
        <taxon>Hermetia</taxon>
    </lineage>
</organism>
<dbReference type="Pfam" id="PF12640">
    <property type="entry name" value="UPF0489"/>
    <property type="match status" value="1"/>
</dbReference>
<keyword evidence="4" id="KW-1185">Reference proteome</keyword>
<proteinExistence type="inferred from homology"/>